<name>A0ACC2MZA2_PERAE</name>
<keyword evidence="2" id="KW-1185">Reference proteome</keyword>
<organism evidence="1 2">
    <name type="scientific">Persea americana</name>
    <name type="common">Avocado</name>
    <dbReference type="NCBI Taxonomy" id="3435"/>
    <lineage>
        <taxon>Eukaryota</taxon>
        <taxon>Viridiplantae</taxon>
        <taxon>Streptophyta</taxon>
        <taxon>Embryophyta</taxon>
        <taxon>Tracheophyta</taxon>
        <taxon>Spermatophyta</taxon>
        <taxon>Magnoliopsida</taxon>
        <taxon>Magnoliidae</taxon>
        <taxon>Laurales</taxon>
        <taxon>Lauraceae</taxon>
        <taxon>Persea</taxon>
    </lineage>
</organism>
<protein>
    <submittedName>
        <fullName evidence="1">Uncharacterized protein</fullName>
    </submittedName>
</protein>
<reference evidence="1 2" key="1">
    <citation type="journal article" date="2022" name="Hortic Res">
        <title>A haplotype resolved chromosomal level avocado genome allows analysis of novel avocado genes.</title>
        <authorList>
            <person name="Nath O."/>
            <person name="Fletcher S.J."/>
            <person name="Hayward A."/>
            <person name="Shaw L.M."/>
            <person name="Masouleh A.K."/>
            <person name="Furtado A."/>
            <person name="Henry R.J."/>
            <person name="Mitter N."/>
        </authorList>
    </citation>
    <scope>NUCLEOTIDE SEQUENCE [LARGE SCALE GENOMIC DNA]</scope>
    <source>
        <strain evidence="2">cv. Hass</strain>
    </source>
</reference>
<evidence type="ECO:0000313" key="2">
    <source>
        <dbReference type="Proteomes" id="UP001234297"/>
    </source>
</evidence>
<comment type="caution">
    <text evidence="1">The sequence shown here is derived from an EMBL/GenBank/DDBJ whole genome shotgun (WGS) entry which is preliminary data.</text>
</comment>
<dbReference type="Proteomes" id="UP001234297">
    <property type="component" value="Chromosome 1"/>
</dbReference>
<sequence>MVQDLTGERPEPMRAAERLREINLTHQQRRGVDPQEMRDEVDDDEDISLSSSSSSSDVPHDSDGDGGGDDGGDGGEIPPHMMETVEHFPSFSNIDPTREYRRIVPPTKSSHAGAGGSGYGGGEGTSGGDVSYQQVMYSDYYVLHPHQHLELPHKFYRQHQDYPSVISVY</sequence>
<proteinExistence type="predicted"/>
<accession>A0ACC2MZA2</accession>
<dbReference type="EMBL" id="CM056809">
    <property type="protein sequence ID" value="KAJ8650795.1"/>
    <property type="molecule type" value="Genomic_DNA"/>
</dbReference>
<gene>
    <name evidence="1" type="ORF">MRB53_003818</name>
</gene>
<evidence type="ECO:0000313" key="1">
    <source>
        <dbReference type="EMBL" id="KAJ8650795.1"/>
    </source>
</evidence>